<dbReference type="GO" id="GO:0042274">
    <property type="term" value="P:ribosomal small subunit biogenesis"/>
    <property type="evidence" value="ECO:0007669"/>
    <property type="project" value="InterPro"/>
</dbReference>
<feature type="compositionally biased region" description="Acidic residues" evidence="2">
    <location>
        <begin position="74"/>
        <end position="113"/>
    </location>
</feature>
<dbReference type="RefSeq" id="XP_020431031.1">
    <property type="nucleotide sequence ID" value="XM_020579192.1"/>
</dbReference>
<reference evidence="3 4" key="1">
    <citation type="journal article" date="2011" name="Genome Res.">
        <title>Phylogeny-wide analysis of social amoeba genomes highlights ancient origins for complex intercellular communication.</title>
        <authorList>
            <person name="Heidel A.J."/>
            <person name="Lawal H.M."/>
            <person name="Felder M."/>
            <person name="Schilde C."/>
            <person name="Helps N.R."/>
            <person name="Tunggal B."/>
            <person name="Rivero F."/>
            <person name="John U."/>
            <person name="Schleicher M."/>
            <person name="Eichinger L."/>
            <person name="Platzer M."/>
            <person name="Noegel A.A."/>
            <person name="Schaap P."/>
            <person name="Gloeckner G."/>
        </authorList>
    </citation>
    <scope>NUCLEOTIDE SEQUENCE [LARGE SCALE GENOMIC DNA]</scope>
    <source>
        <strain evidence="4">ATCC 26659 / Pp 5 / PN500</strain>
    </source>
</reference>
<proteinExistence type="inferred from homology"/>
<accession>D3BI07</accession>
<name>D3BI07_HETP5</name>
<dbReference type="PANTHER" id="PTHR21531">
    <property type="entry name" value="LOW-TEMPERATURE VIABILITY PROTEIN LTV1-RELATED"/>
    <property type="match status" value="1"/>
</dbReference>
<dbReference type="PANTHER" id="PTHR21531:SF0">
    <property type="entry name" value="PROTEIN LTV1 HOMOLOG"/>
    <property type="match status" value="1"/>
</dbReference>
<dbReference type="InParanoid" id="D3BI07"/>
<dbReference type="Proteomes" id="UP000001396">
    <property type="component" value="Unassembled WGS sequence"/>
</dbReference>
<dbReference type="EMBL" id="ADBJ01000037">
    <property type="protein sequence ID" value="EFA78907.1"/>
    <property type="molecule type" value="Genomic_DNA"/>
</dbReference>
<feature type="compositionally biased region" description="Acidic residues" evidence="2">
    <location>
        <begin position="374"/>
        <end position="390"/>
    </location>
</feature>
<protein>
    <submittedName>
        <fullName evidence="3">LVT1-like protein</fullName>
    </submittedName>
</protein>
<dbReference type="InterPro" id="IPR007307">
    <property type="entry name" value="Ltv1"/>
</dbReference>
<dbReference type="GeneID" id="31363855"/>
<evidence type="ECO:0000256" key="2">
    <source>
        <dbReference type="SAM" id="MobiDB-lite"/>
    </source>
</evidence>
<dbReference type="STRING" id="670386.D3BI07"/>
<comment type="similarity">
    <text evidence="1">Belongs to the LTV1 family.</text>
</comment>
<evidence type="ECO:0000313" key="3">
    <source>
        <dbReference type="EMBL" id="EFA78907.1"/>
    </source>
</evidence>
<dbReference type="AlphaFoldDB" id="D3BI07"/>
<dbReference type="OMA" id="TKEFLFM"/>
<evidence type="ECO:0000256" key="1">
    <source>
        <dbReference type="ARBA" id="ARBA00009078"/>
    </source>
</evidence>
<comment type="caution">
    <text evidence="3">The sequence shown here is derived from an EMBL/GenBank/DDBJ whole genome shotgun (WGS) entry which is preliminary data.</text>
</comment>
<dbReference type="GO" id="GO:0000056">
    <property type="term" value="P:ribosomal small subunit export from nucleus"/>
    <property type="evidence" value="ECO:0007669"/>
    <property type="project" value="TreeGrafter"/>
</dbReference>
<keyword evidence="4" id="KW-1185">Reference proteome</keyword>
<feature type="region of interest" description="Disordered" evidence="2">
    <location>
        <begin position="372"/>
        <end position="392"/>
    </location>
</feature>
<dbReference type="GO" id="GO:0005634">
    <property type="term" value="C:nucleus"/>
    <property type="evidence" value="ECO:0007669"/>
    <property type="project" value="TreeGrafter"/>
</dbReference>
<organism evidence="3 4">
    <name type="scientific">Heterostelium pallidum (strain ATCC 26659 / Pp 5 / PN500)</name>
    <name type="common">Cellular slime mold</name>
    <name type="synonym">Polysphondylium pallidum</name>
    <dbReference type="NCBI Taxonomy" id="670386"/>
    <lineage>
        <taxon>Eukaryota</taxon>
        <taxon>Amoebozoa</taxon>
        <taxon>Evosea</taxon>
        <taxon>Eumycetozoa</taxon>
        <taxon>Dictyostelia</taxon>
        <taxon>Acytosteliales</taxon>
        <taxon>Acytosteliaceae</taxon>
        <taxon>Heterostelium</taxon>
    </lineage>
</organism>
<dbReference type="FunCoup" id="D3BI07">
    <property type="interactions" value="123"/>
</dbReference>
<dbReference type="GO" id="GO:0030688">
    <property type="term" value="C:preribosome, small subunit precursor"/>
    <property type="evidence" value="ECO:0007669"/>
    <property type="project" value="TreeGrafter"/>
</dbReference>
<gene>
    <name evidence="3" type="primary">ltv1</name>
    <name evidence="3" type="ORF">PPL_08375</name>
</gene>
<dbReference type="GO" id="GO:0005829">
    <property type="term" value="C:cytosol"/>
    <property type="evidence" value="ECO:0007669"/>
    <property type="project" value="TreeGrafter"/>
</dbReference>
<sequence>MVHSRDNLKIFTLFLIYNLYKEKQQTMPPKPFIDKKNKQVFSLYKSSSRDRFGREVSQVDLVEKKKSNIKEENVEGSDAEDEYYDDDEYYDEEYDDEEYYDDEDEQYEDEEQQQEVGQKDKKDLEKDDLHLLGFKKDGYDYSKHMKPIGGGVFIPAIYDMNELKKHKGGILELVQPSQPTPYMYGLEEISKNYVKDEKELKGKVDDDIIEALAANVDENGGDFEELDDDFILQANGGTLEGLEKEVRETQRRLKQMELLDDEDELYYDDYEDYDEEDEDGNKKQRVKKPLDELMDQQLNLALAEYDDDDIGELDKERAQGTYSTDAYKDVFDEFMADYEANHKPLHEQIEILKSRDKNIPLTAAEKKSIIERDWDAEEREEVSEEEEEKEQWDCETILTTYSNIYNHPKLIKEIAPIKLSKKTGMPLGVLNQKKKIEVVEEESEDEEERVNLGQSRKNETKEEKRARKKAVKEEKRENKMVKKELKQAFKSEEIKQMNVIKSQKLNKLVSIQY</sequence>
<evidence type="ECO:0000313" key="4">
    <source>
        <dbReference type="Proteomes" id="UP000001396"/>
    </source>
</evidence>
<feature type="region of interest" description="Disordered" evidence="2">
    <location>
        <begin position="440"/>
        <end position="478"/>
    </location>
</feature>
<feature type="compositionally biased region" description="Basic and acidic residues" evidence="2">
    <location>
        <begin position="456"/>
        <end position="478"/>
    </location>
</feature>
<feature type="region of interest" description="Disordered" evidence="2">
    <location>
        <begin position="69"/>
        <end position="122"/>
    </location>
</feature>